<feature type="transmembrane region" description="Helical" evidence="5">
    <location>
        <begin position="130"/>
        <end position="153"/>
    </location>
</feature>
<dbReference type="GO" id="GO:0016020">
    <property type="term" value="C:membrane"/>
    <property type="evidence" value="ECO:0007669"/>
    <property type="project" value="UniProtKB-SubCell"/>
</dbReference>
<organism evidence="7 8">
    <name type="scientific">Acer yangbiense</name>
    <dbReference type="NCBI Taxonomy" id="1000413"/>
    <lineage>
        <taxon>Eukaryota</taxon>
        <taxon>Viridiplantae</taxon>
        <taxon>Streptophyta</taxon>
        <taxon>Embryophyta</taxon>
        <taxon>Tracheophyta</taxon>
        <taxon>Spermatophyta</taxon>
        <taxon>Magnoliopsida</taxon>
        <taxon>eudicotyledons</taxon>
        <taxon>Gunneridae</taxon>
        <taxon>Pentapetalae</taxon>
        <taxon>rosids</taxon>
        <taxon>malvids</taxon>
        <taxon>Sapindales</taxon>
        <taxon>Sapindaceae</taxon>
        <taxon>Hippocastanoideae</taxon>
        <taxon>Acereae</taxon>
        <taxon>Acer</taxon>
    </lineage>
</organism>
<dbReference type="OrthoDB" id="1835182at2759"/>
<feature type="transmembrane region" description="Helical" evidence="5">
    <location>
        <begin position="192"/>
        <end position="214"/>
    </location>
</feature>
<evidence type="ECO:0000256" key="4">
    <source>
        <dbReference type="ARBA" id="ARBA00023136"/>
    </source>
</evidence>
<keyword evidence="4 5" id="KW-0472">Membrane</keyword>
<keyword evidence="2 5" id="KW-0812">Transmembrane</keyword>
<dbReference type="Proteomes" id="UP000323000">
    <property type="component" value="Chromosome 2"/>
</dbReference>
<keyword evidence="3 5" id="KW-1133">Transmembrane helix</keyword>
<name>A0A5C7II19_9ROSI</name>
<dbReference type="InterPro" id="IPR001902">
    <property type="entry name" value="SLC26A/SulP_fam"/>
</dbReference>
<evidence type="ECO:0000256" key="2">
    <source>
        <dbReference type="ARBA" id="ARBA00022692"/>
    </source>
</evidence>
<comment type="caution">
    <text evidence="7">The sequence shown here is derived from an EMBL/GenBank/DDBJ whole genome shotgun (WGS) entry which is preliminary data.</text>
</comment>
<dbReference type="EMBL" id="VAHF01000002">
    <property type="protein sequence ID" value="TXG68719.1"/>
    <property type="molecule type" value="Genomic_DNA"/>
</dbReference>
<dbReference type="Pfam" id="PF00916">
    <property type="entry name" value="Sulfate_transp"/>
    <property type="match status" value="1"/>
</dbReference>
<keyword evidence="8" id="KW-1185">Reference proteome</keyword>
<evidence type="ECO:0000256" key="3">
    <source>
        <dbReference type="ARBA" id="ARBA00022989"/>
    </source>
</evidence>
<proteinExistence type="predicted"/>
<feature type="transmembrane region" description="Helical" evidence="5">
    <location>
        <begin position="226"/>
        <end position="244"/>
    </location>
</feature>
<protein>
    <recommendedName>
        <fullName evidence="6">SLC26A/SulP transporter domain-containing protein</fullName>
    </recommendedName>
</protein>
<comment type="subcellular location">
    <subcellularLocation>
        <location evidence="1">Membrane</location>
        <topology evidence="1">Multi-pass membrane protein</topology>
    </subcellularLocation>
</comment>
<gene>
    <name evidence="7" type="ORF">EZV62_003654</name>
</gene>
<feature type="domain" description="SLC26A/SulP transporter" evidence="6">
    <location>
        <begin position="185"/>
        <end position="248"/>
    </location>
</feature>
<evidence type="ECO:0000256" key="5">
    <source>
        <dbReference type="SAM" id="Phobius"/>
    </source>
</evidence>
<dbReference type="PANTHER" id="PTHR11814">
    <property type="entry name" value="SULFATE TRANSPORTER"/>
    <property type="match status" value="1"/>
</dbReference>
<dbReference type="InterPro" id="IPR011547">
    <property type="entry name" value="SLC26A/SulP_dom"/>
</dbReference>
<accession>A0A5C7II19</accession>
<dbReference type="AlphaFoldDB" id="A0A5C7II19"/>
<reference evidence="8" key="1">
    <citation type="journal article" date="2019" name="Gigascience">
        <title>De novo genome assembly of the endangered Acer yangbiense, a plant species with extremely small populations endemic to Yunnan Province, China.</title>
        <authorList>
            <person name="Yang J."/>
            <person name="Wariss H.M."/>
            <person name="Tao L."/>
            <person name="Zhang R."/>
            <person name="Yun Q."/>
            <person name="Hollingsworth P."/>
            <person name="Dao Z."/>
            <person name="Luo G."/>
            <person name="Guo H."/>
            <person name="Ma Y."/>
            <person name="Sun W."/>
        </authorList>
    </citation>
    <scope>NUCLEOTIDE SEQUENCE [LARGE SCALE GENOMIC DNA]</scope>
    <source>
        <strain evidence="8">cv. Malutang</strain>
    </source>
</reference>
<dbReference type="GO" id="GO:0055085">
    <property type="term" value="P:transmembrane transport"/>
    <property type="evidence" value="ECO:0007669"/>
    <property type="project" value="InterPro"/>
</dbReference>
<evidence type="ECO:0000313" key="7">
    <source>
        <dbReference type="EMBL" id="TXG68719.1"/>
    </source>
</evidence>
<evidence type="ECO:0000259" key="6">
    <source>
        <dbReference type="Pfam" id="PF00916"/>
    </source>
</evidence>
<feature type="transmembrane region" description="Helical" evidence="5">
    <location>
        <begin position="97"/>
        <end position="118"/>
    </location>
</feature>
<evidence type="ECO:0000256" key="1">
    <source>
        <dbReference type="ARBA" id="ARBA00004141"/>
    </source>
</evidence>
<evidence type="ECO:0000313" key="8">
    <source>
        <dbReference type="Proteomes" id="UP000323000"/>
    </source>
</evidence>
<sequence length="318" mass="34623">MRLERDLESRCLVWSTHSLPFHRSSIGDSITAVNSEPPPPSKVEGRERKSCFSENCPARSVKLSDAGTSSPYADVSGDMHTEHISAICLRVRLPAQFIIVVLQGLVLLGDRLTTLLLLSDSKASPGSCRFKVNAGLATSFLISCCLNLSSAFLPNTTLMGMSLIRCNLQPFKPIATGMTSYRLFVQTKDPLLFLQLAFTSTFFAGLFQASLGFLRLGFIIDFLSKATLIGFMAGVAIIVSLQQLKALLFSLLFSTTLRGKVYDPEVNTWVEMPVGMGGGWLVREAGTKLSVTVEGELYALDPSTAHDSAKSKDTWKIA</sequence>